<dbReference type="PROSITE" id="PS01124">
    <property type="entry name" value="HTH_ARAC_FAMILY_2"/>
    <property type="match status" value="1"/>
</dbReference>
<dbReference type="Gene3D" id="1.10.10.60">
    <property type="entry name" value="Homeodomain-like"/>
    <property type="match status" value="1"/>
</dbReference>
<protein>
    <submittedName>
        <fullName evidence="5">Transcriptional regulator, AraC family</fullName>
    </submittedName>
</protein>
<reference evidence="6" key="1">
    <citation type="submission" date="2017-12" db="EMBL/GenBank/DDBJ databases">
        <authorList>
            <person name="Diaz M."/>
        </authorList>
    </citation>
    <scope>NUCLEOTIDE SEQUENCE [LARGE SCALE GENOMIC DNA]</scope>
    <source>
        <strain evidence="6">FI11154</strain>
    </source>
</reference>
<dbReference type="GO" id="GO:0043565">
    <property type="term" value="F:sequence-specific DNA binding"/>
    <property type="evidence" value="ECO:0007669"/>
    <property type="project" value="InterPro"/>
</dbReference>
<dbReference type="GO" id="GO:0003700">
    <property type="term" value="F:DNA-binding transcription factor activity"/>
    <property type="evidence" value="ECO:0007669"/>
    <property type="project" value="InterPro"/>
</dbReference>
<dbReference type="InterPro" id="IPR050204">
    <property type="entry name" value="AraC_XylS_family_regulators"/>
</dbReference>
<dbReference type="InterPro" id="IPR020449">
    <property type="entry name" value="Tscrpt_reg_AraC-type_HTH"/>
</dbReference>
<evidence type="ECO:0000256" key="1">
    <source>
        <dbReference type="ARBA" id="ARBA00023015"/>
    </source>
</evidence>
<accession>A0A2P9HI92</accession>
<dbReference type="PANTHER" id="PTHR46796">
    <property type="entry name" value="HTH-TYPE TRANSCRIPTIONAL ACTIVATOR RHAS-RELATED"/>
    <property type="match status" value="1"/>
</dbReference>
<keyword evidence="2" id="KW-0238">DNA-binding</keyword>
<dbReference type="RefSeq" id="WP_109367676.1">
    <property type="nucleotide sequence ID" value="NZ_OOFM01000004.1"/>
</dbReference>
<dbReference type="PRINTS" id="PR00032">
    <property type="entry name" value="HTHARAC"/>
</dbReference>
<evidence type="ECO:0000313" key="5">
    <source>
        <dbReference type="EMBL" id="SPL63807.1"/>
    </source>
</evidence>
<dbReference type="SMART" id="SM00342">
    <property type="entry name" value="HTH_ARAC"/>
    <property type="match status" value="1"/>
</dbReference>
<evidence type="ECO:0000259" key="4">
    <source>
        <dbReference type="PROSITE" id="PS01124"/>
    </source>
</evidence>
<keyword evidence="3" id="KW-0804">Transcription</keyword>
<dbReference type="EMBL" id="OOFM01000004">
    <property type="protein sequence ID" value="SPL63807.1"/>
    <property type="molecule type" value="Genomic_DNA"/>
</dbReference>
<dbReference type="Proteomes" id="UP000246073">
    <property type="component" value="Unassembled WGS sequence"/>
</dbReference>
<evidence type="ECO:0000256" key="3">
    <source>
        <dbReference type="ARBA" id="ARBA00023163"/>
    </source>
</evidence>
<dbReference type="PANTHER" id="PTHR46796:SF6">
    <property type="entry name" value="ARAC SUBFAMILY"/>
    <property type="match status" value="1"/>
</dbReference>
<evidence type="ECO:0000256" key="2">
    <source>
        <dbReference type="ARBA" id="ARBA00023125"/>
    </source>
</evidence>
<gene>
    <name evidence="5" type="ORF">OHAE_3739</name>
</gene>
<proteinExistence type="predicted"/>
<evidence type="ECO:0000313" key="6">
    <source>
        <dbReference type="Proteomes" id="UP000246073"/>
    </source>
</evidence>
<dbReference type="InterPro" id="IPR009057">
    <property type="entry name" value="Homeodomain-like_sf"/>
</dbReference>
<keyword evidence="1" id="KW-0805">Transcription regulation</keyword>
<feature type="domain" description="HTH araC/xylS-type" evidence="4">
    <location>
        <begin position="212"/>
        <end position="312"/>
    </location>
</feature>
<dbReference type="Pfam" id="PF12833">
    <property type="entry name" value="HTH_18"/>
    <property type="match status" value="1"/>
</dbReference>
<name>A0A2P9HI92_9HYPH</name>
<dbReference type="InterPro" id="IPR035418">
    <property type="entry name" value="AraC-bd_2"/>
</dbReference>
<dbReference type="Pfam" id="PF14525">
    <property type="entry name" value="AraC_binding_2"/>
    <property type="match status" value="1"/>
</dbReference>
<organism evidence="5 6">
    <name type="scientific">Ochrobactrum soli</name>
    <dbReference type="NCBI Taxonomy" id="2448455"/>
    <lineage>
        <taxon>Bacteria</taxon>
        <taxon>Pseudomonadati</taxon>
        <taxon>Pseudomonadota</taxon>
        <taxon>Alphaproteobacteria</taxon>
        <taxon>Hyphomicrobiales</taxon>
        <taxon>Brucellaceae</taxon>
        <taxon>Brucella/Ochrobactrum group</taxon>
        <taxon>Ochrobactrum</taxon>
    </lineage>
</organism>
<dbReference type="AlphaFoldDB" id="A0A2P9HI92"/>
<dbReference type="InterPro" id="IPR018060">
    <property type="entry name" value="HTH_AraC"/>
</dbReference>
<dbReference type="SUPFAM" id="SSF46689">
    <property type="entry name" value="Homeodomain-like"/>
    <property type="match status" value="1"/>
</dbReference>
<sequence length="341" mass="38722">MKSGHYISADMVDEKIRNDFWRDTSSIIYEVSPTLEKGDKVMSGSVRSRLFGDMVVGNTTFSSQFCDRTPKIIARTDLDLYLLQLVLAGDYRGDFNGKNVDVKPGDIFILDLTQVLTSKKEAGARVTLAIPRKELNKAFPGKNLHGLVLPSNIATNKILFNFILTLDRIIDTIDQNDYPEIQESLMVLLKAAINRQAFTLEEYLAVSQPLRQRVLDHIDANLADPNLSPKSIMQQFKLSHSHLYRAFEPDNGVTKLIRNKRLDLAYRRLINDGGRRLSMKEVAYACGFSDRAQFTKFFKERFGIAPQDLKGFPKSPDHNPATSFTLHTFVSERIRQQSSEE</sequence>